<dbReference type="EMBL" id="JBHMCA010000019">
    <property type="protein sequence ID" value="MFB9443048.1"/>
    <property type="molecule type" value="Genomic_DNA"/>
</dbReference>
<reference evidence="2 3" key="1">
    <citation type="submission" date="2024-09" db="EMBL/GenBank/DDBJ databases">
        <authorList>
            <person name="Sun Q."/>
            <person name="Mori K."/>
        </authorList>
    </citation>
    <scope>NUCLEOTIDE SEQUENCE [LARGE SCALE GENOMIC DNA]</scope>
    <source>
        <strain evidence="2 3">JCM 3307</strain>
    </source>
</reference>
<protein>
    <submittedName>
        <fullName evidence="2">Uncharacterized protein</fullName>
    </submittedName>
</protein>
<evidence type="ECO:0000313" key="3">
    <source>
        <dbReference type="Proteomes" id="UP001589608"/>
    </source>
</evidence>
<comment type="caution">
    <text evidence="2">The sequence shown here is derived from an EMBL/GenBank/DDBJ whole genome shotgun (WGS) entry which is preliminary data.</text>
</comment>
<evidence type="ECO:0000256" key="1">
    <source>
        <dbReference type="SAM" id="MobiDB-lite"/>
    </source>
</evidence>
<dbReference type="RefSeq" id="WP_223099527.1">
    <property type="nucleotide sequence ID" value="NZ_CP061913.1"/>
</dbReference>
<feature type="region of interest" description="Disordered" evidence="1">
    <location>
        <begin position="72"/>
        <end position="93"/>
    </location>
</feature>
<evidence type="ECO:0000313" key="2">
    <source>
        <dbReference type="EMBL" id="MFB9443048.1"/>
    </source>
</evidence>
<gene>
    <name evidence="2" type="ORF">ACFFTR_08130</name>
</gene>
<organism evidence="2 3">
    <name type="scientific">Dactylosporangium vinaceum</name>
    <dbReference type="NCBI Taxonomy" id="53362"/>
    <lineage>
        <taxon>Bacteria</taxon>
        <taxon>Bacillati</taxon>
        <taxon>Actinomycetota</taxon>
        <taxon>Actinomycetes</taxon>
        <taxon>Micromonosporales</taxon>
        <taxon>Micromonosporaceae</taxon>
        <taxon>Dactylosporangium</taxon>
    </lineage>
</organism>
<keyword evidence="3" id="KW-1185">Reference proteome</keyword>
<dbReference type="Proteomes" id="UP001589608">
    <property type="component" value="Unassembled WGS sequence"/>
</dbReference>
<feature type="compositionally biased region" description="Low complexity" evidence="1">
    <location>
        <begin position="75"/>
        <end position="91"/>
    </location>
</feature>
<sequence>MLAIAARIRPSANVAVPDDVTDVLLWQLAFDVAVEHQRGPDGDCANLRCAGQRGPCDAAVQAQRALRAARRPTAAHRPALPQTTQATASPPTVVPNPHPGRAIGQAAVPPPNAGRFTGWFTQTATAAVNRWRTQLPRRVPGEALAAA</sequence>
<accession>A0ABV5M2G9</accession>
<proteinExistence type="predicted"/>
<name>A0ABV5M2G9_9ACTN</name>